<keyword evidence="1" id="KW-0812">Transmembrane</keyword>
<dbReference type="OrthoDB" id="1931555at2"/>
<keyword evidence="1" id="KW-1133">Transmembrane helix</keyword>
<evidence type="ECO:0000256" key="1">
    <source>
        <dbReference type="SAM" id="Phobius"/>
    </source>
</evidence>
<feature type="transmembrane region" description="Helical" evidence="1">
    <location>
        <begin position="6"/>
        <end position="26"/>
    </location>
</feature>
<dbReference type="Proteomes" id="UP000095558">
    <property type="component" value="Unassembled WGS sequence"/>
</dbReference>
<dbReference type="InterPro" id="IPR021338">
    <property type="entry name" value="DUF2953"/>
</dbReference>
<dbReference type="RefSeq" id="WP_055277725.1">
    <property type="nucleotide sequence ID" value="NZ_CYZV01000040.1"/>
</dbReference>
<dbReference type="EMBL" id="CYZV01000040">
    <property type="protein sequence ID" value="CUO68811.1"/>
    <property type="molecule type" value="Genomic_DNA"/>
</dbReference>
<feature type="transmembrane region" description="Helical" evidence="1">
    <location>
        <begin position="123"/>
        <end position="146"/>
    </location>
</feature>
<gene>
    <name evidence="2" type="ORF">ERS852470_03067</name>
</gene>
<name>A0A174H3I6_9CLOT</name>
<protein>
    <recommendedName>
        <fullName evidence="4">DUF2953 domain-containing protein</fullName>
    </recommendedName>
</protein>
<evidence type="ECO:0000313" key="2">
    <source>
        <dbReference type="EMBL" id="CUO68811.1"/>
    </source>
</evidence>
<dbReference type="Pfam" id="PF11167">
    <property type="entry name" value="DUF2953"/>
    <property type="match status" value="1"/>
</dbReference>
<proteinExistence type="predicted"/>
<organism evidence="2 3">
    <name type="scientific">Clostridium disporicum</name>
    <dbReference type="NCBI Taxonomy" id="84024"/>
    <lineage>
        <taxon>Bacteria</taxon>
        <taxon>Bacillati</taxon>
        <taxon>Bacillota</taxon>
        <taxon>Clostridia</taxon>
        <taxon>Eubacteriales</taxon>
        <taxon>Clostridiaceae</taxon>
        <taxon>Clostridium</taxon>
    </lineage>
</organism>
<evidence type="ECO:0000313" key="3">
    <source>
        <dbReference type="Proteomes" id="UP000095558"/>
    </source>
</evidence>
<accession>A0A174H3I6</accession>
<sequence>MHILIIFVVIVLILFIPIPLSFHFYVSKDRFYVKIYNINLLSNDGCLIKKFLNKKKPKEDKGKNIEKTIDDHKDDNDSSNKKVKFKEIPFKKLYHNLAYNKFKPTLKFDSNISYSLGDSSKTAIAFGLLYNINPILLNIFSIIFKVKRYKNDFKPIFKDKILFELTLNSIITFNLAKIIYICFIIIKSFNKNRR</sequence>
<feature type="transmembrane region" description="Helical" evidence="1">
    <location>
        <begin position="166"/>
        <end position="186"/>
    </location>
</feature>
<reference evidence="2 3" key="1">
    <citation type="submission" date="2015-09" db="EMBL/GenBank/DDBJ databases">
        <authorList>
            <consortium name="Pathogen Informatics"/>
        </authorList>
    </citation>
    <scope>NUCLEOTIDE SEQUENCE [LARGE SCALE GENOMIC DNA]</scope>
    <source>
        <strain evidence="2 3">2789STDY5834855</strain>
    </source>
</reference>
<dbReference type="AlphaFoldDB" id="A0A174H3I6"/>
<keyword evidence="1" id="KW-0472">Membrane</keyword>
<evidence type="ECO:0008006" key="4">
    <source>
        <dbReference type="Google" id="ProtNLM"/>
    </source>
</evidence>